<proteinExistence type="predicted"/>
<keyword evidence="3" id="KW-1185">Reference proteome</keyword>
<reference evidence="2 3" key="1">
    <citation type="submission" date="2021-03" db="EMBL/GenBank/DDBJ databases">
        <title>Genomic Encyclopedia of Type Strains, Phase IV (KMG-IV): sequencing the most valuable type-strain genomes for metagenomic binning, comparative biology and taxonomic classification.</title>
        <authorList>
            <person name="Goeker M."/>
        </authorList>
    </citation>
    <scope>NUCLEOTIDE SEQUENCE [LARGE SCALE GENOMIC DNA]</scope>
    <source>
        <strain evidence="2 3">DSM 25609</strain>
    </source>
</reference>
<dbReference type="EMBL" id="JAGGKX010000014">
    <property type="protein sequence ID" value="MBP1970506.1"/>
    <property type="molecule type" value="Genomic_DNA"/>
</dbReference>
<sequence length="590" mass="69715">MNINLDIDEMDVEELEVLPNDIFDVKNSVEQAKNILEDMNNGNYDYRYAAKSIKYENDDWSFFYNLQQSNINLKFDDIESFFQFNNRHISDSIVDVIKCWCCDIFVEQSPRTADAFLSKLKQIIISTKGFSPNLLEEFVNNMDDRTIKVNGDIQAISEFTLSNFLISLENFYHFYPISEIEKYYSSVQSIKQPEKNKNVRKIPSSKDVYTFSYYLDEWYNEAKNDSNKENELILYYPVFLWWKITSIIPMRPSEFTNIKRDCIDKRDGKYYLSIPRLKQKNINNIQIIDEISVSEEIFEYIKHYIQITESSGDTKTLISYKSLKKVNFRGYYLKIDKMKTNSSALKSLLEKFYKDVLFKKYNLIINFNAEVPSKEDNYDIYRILRLNDTRHISIISMMLQGYDRIEIARLSGHTSLYSQYTYYNHVQFWVDSEVKRLADNFFLTSMYGETNDLGGTEQLNELYLDTWATGDCNSENKLKLGYCTDPEVSCPNGFEPKFSGCYHCPFWKIDMIELEENEALIKEELEESSRSLQKSVNFLIQLNKHSDVTSEINIEPNTKREIKTTSNRIEKEINDVARLNQIYNSIRWDK</sequence>
<dbReference type="InterPro" id="IPR013762">
    <property type="entry name" value="Integrase-like_cat_sf"/>
</dbReference>
<keyword evidence="1" id="KW-0233">DNA recombination</keyword>
<comment type="caution">
    <text evidence="2">The sequence shown here is derived from an EMBL/GenBank/DDBJ whole genome shotgun (WGS) entry which is preliminary data.</text>
</comment>
<organism evidence="2 3">
    <name type="scientific">Virgibacillus natechei</name>
    <dbReference type="NCBI Taxonomy" id="1216297"/>
    <lineage>
        <taxon>Bacteria</taxon>
        <taxon>Bacillati</taxon>
        <taxon>Bacillota</taxon>
        <taxon>Bacilli</taxon>
        <taxon>Bacillales</taxon>
        <taxon>Bacillaceae</taxon>
        <taxon>Virgibacillus</taxon>
    </lineage>
</organism>
<dbReference type="Proteomes" id="UP001519345">
    <property type="component" value="Unassembled WGS sequence"/>
</dbReference>
<dbReference type="Gene3D" id="1.10.443.10">
    <property type="entry name" value="Intergrase catalytic core"/>
    <property type="match status" value="1"/>
</dbReference>
<dbReference type="SUPFAM" id="SSF56349">
    <property type="entry name" value="DNA breaking-rejoining enzymes"/>
    <property type="match status" value="1"/>
</dbReference>
<dbReference type="InterPro" id="IPR011010">
    <property type="entry name" value="DNA_brk_join_enz"/>
</dbReference>
<evidence type="ECO:0000313" key="2">
    <source>
        <dbReference type="EMBL" id="MBP1970506.1"/>
    </source>
</evidence>
<dbReference type="RefSeq" id="WP_209463635.1">
    <property type="nucleotide sequence ID" value="NZ_CP110224.1"/>
</dbReference>
<accession>A0ABS4IJH8</accession>
<protein>
    <submittedName>
        <fullName evidence="2">Integrase</fullName>
    </submittedName>
</protein>
<evidence type="ECO:0000256" key="1">
    <source>
        <dbReference type="ARBA" id="ARBA00023172"/>
    </source>
</evidence>
<evidence type="ECO:0000313" key="3">
    <source>
        <dbReference type="Proteomes" id="UP001519345"/>
    </source>
</evidence>
<gene>
    <name evidence="2" type="ORF">J2Z83_002627</name>
</gene>
<name>A0ABS4IJH8_9BACI</name>